<reference evidence="2 3" key="1">
    <citation type="submission" date="2017-06" db="EMBL/GenBank/DDBJ databases">
        <authorList>
            <person name="Kim H.J."/>
            <person name="Triplett B.A."/>
        </authorList>
    </citation>
    <scope>NUCLEOTIDE SEQUENCE [LARGE SCALE GENOMIC DNA]</scope>
    <source>
        <strain evidence="2">FRACA_ARgP5</strain>
    </source>
</reference>
<dbReference type="Proteomes" id="UP000234331">
    <property type="component" value="Unassembled WGS sequence"/>
</dbReference>
<dbReference type="AlphaFoldDB" id="A0A2I2KMP7"/>
<protein>
    <submittedName>
        <fullName evidence="2">Uncharacterized protein</fullName>
    </submittedName>
</protein>
<accession>A0A2I2KMP7</accession>
<dbReference type="EMBL" id="FZMO01000071">
    <property type="protein sequence ID" value="SNQ46938.1"/>
    <property type="molecule type" value="Genomic_DNA"/>
</dbReference>
<keyword evidence="3" id="KW-1185">Reference proteome</keyword>
<proteinExistence type="predicted"/>
<evidence type="ECO:0000313" key="3">
    <source>
        <dbReference type="Proteomes" id="UP000234331"/>
    </source>
</evidence>
<evidence type="ECO:0000256" key="1">
    <source>
        <dbReference type="SAM" id="MobiDB-lite"/>
    </source>
</evidence>
<feature type="region of interest" description="Disordered" evidence="1">
    <location>
        <begin position="1"/>
        <end position="50"/>
    </location>
</feature>
<sequence>MADNDPGSGWETGARGSVPRVRRPAGGEGLGRQCRLPSSSRPAPSADHRRCCHQHDSDLAFPVAEARELIPVGVIIPGRCFTAGALRGRPDTGVGRHWWHSLRDDLSVPRRPPA</sequence>
<organism evidence="2 3">
    <name type="scientific">Frankia canadensis</name>
    <dbReference type="NCBI Taxonomy" id="1836972"/>
    <lineage>
        <taxon>Bacteria</taxon>
        <taxon>Bacillati</taxon>
        <taxon>Actinomycetota</taxon>
        <taxon>Actinomycetes</taxon>
        <taxon>Frankiales</taxon>
        <taxon>Frankiaceae</taxon>
        <taxon>Frankia</taxon>
    </lineage>
</organism>
<evidence type="ECO:0000313" key="2">
    <source>
        <dbReference type="EMBL" id="SNQ46938.1"/>
    </source>
</evidence>
<name>A0A2I2KMP7_9ACTN</name>
<gene>
    <name evidence="2" type="ORF">FRACA_1620003</name>
</gene>